<keyword evidence="17" id="KW-1185">Reference proteome</keyword>
<dbReference type="GO" id="GO:0009279">
    <property type="term" value="C:cell outer membrane"/>
    <property type="evidence" value="ECO:0007669"/>
    <property type="project" value="UniProtKB-SubCell"/>
</dbReference>
<feature type="domain" description="NolW-like" evidence="14">
    <location>
        <begin position="402"/>
        <end position="473"/>
    </location>
</feature>
<evidence type="ECO:0000259" key="15">
    <source>
        <dbReference type="Pfam" id="PF21305"/>
    </source>
</evidence>
<feature type="compositionally biased region" description="Basic and acidic residues" evidence="11">
    <location>
        <begin position="392"/>
        <end position="405"/>
    </location>
</feature>
<dbReference type="GO" id="GO:0015628">
    <property type="term" value="P:protein secretion by the type II secretion system"/>
    <property type="evidence" value="ECO:0007669"/>
    <property type="project" value="InterPro"/>
</dbReference>
<feature type="signal peptide" evidence="12">
    <location>
        <begin position="1"/>
        <end position="25"/>
    </location>
</feature>
<evidence type="ECO:0000256" key="4">
    <source>
        <dbReference type="ARBA" id="ARBA00022452"/>
    </source>
</evidence>
<evidence type="ECO:0000256" key="8">
    <source>
        <dbReference type="ARBA" id="ARBA00023136"/>
    </source>
</evidence>
<dbReference type="Pfam" id="PF21305">
    <property type="entry name" value="type_II_gspD_N0"/>
    <property type="match status" value="1"/>
</dbReference>
<keyword evidence="8" id="KW-0472">Membrane</keyword>
<dbReference type="PRINTS" id="PR00811">
    <property type="entry name" value="BCTERIALGSPD"/>
</dbReference>
<accession>A0A1I7N4N5</accession>
<dbReference type="PANTHER" id="PTHR30332">
    <property type="entry name" value="PROBABLE GENERAL SECRETION PATHWAY PROTEIN D"/>
    <property type="match status" value="1"/>
</dbReference>
<dbReference type="PROSITE" id="PS51257">
    <property type="entry name" value="PROKAR_LIPOPROTEIN"/>
    <property type="match status" value="1"/>
</dbReference>
<dbReference type="PANTHER" id="PTHR30332:SF25">
    <property type="entry name" value="SECRETIN XPSD"/>
    <property type="match status" value="1"/>
</dbReference>
<dbReference type="EMBL" id="FPCH01000001">
    <property type="protein sequence ID" value="SFV29622.1"/>
    <property type="molecule type" value="Genomic_DNA"/>
</dbReference>
<dbReference type="NCBIfam" id="TIGR02517">
    <property type="entry name" value="type_II_gspD"/>
    <property type="match status" value="1"/>
</dbReference>
<evidence type="ECO:0000256" key="2">
    <source>
        <dbReference type="ARBA" id="ARBA00006980"/>
    </source>
</evidence>
<proteinExistence type="inferred from homology"/>
<evidence type="ECO:0000259" key="14">
    <source>
        <dbReference type="Pfam" id="PF03958"/>
    </source>
</evidence>
<dbReference type="InterPro" id="IPR013356">
    <property type="entry name" value="T2SS_GspD"/>
</dbReference>
<feature type="compositionally biased region" description="Low complexity" evidence="11">
    <location>
        <begin position="377"/>
        <end position="391"/>
    </location>
</feature>
<organism evidence="16 17">
    <name type="scientific">Hyphomicrobium facile</name>
    <dbReference type="NCBI Taxonomy" id="51670"/>
    <lineage>
        <taxon>Bacteria</taxon>
        <taxon>Pseudomonadati</taxon>
        <taxon>Pseudomonadota</taxon>
        <taxon>Alphaproteobacteria</taxon>
        <taxon>Hyphomicrobiales</taxon>
        <taxon>Hyphomicrobiaceae</taxon>
        <taxon>Hyphomicrobium</taxon>
    </lineage>
</organism>
<name>A0A1I7N4N5_9HYPH</name>
<evidence type="ECO:0000256" key="3">
    <source>
        <dbReference type="ARBA" id="ARBA00022448"/>
    </source>
</evidence>
<dbReference type="InterPro" id="IPR005644">
    <property type="entry name" value="NolW-like"/>
</dbReference>
<evidence type="ECO:0000256" key="6">
    <source>
        <dbReference type="ARBA" id="ARBA00022729"/>
    </source>
</evidence>
<evidence type="ECO:0000256" key="9">
    <source>
        <dbReference type="ARBA" id="ARBA00023237"/>
    </source>
</evidence>
<dbReference type="InterPro" id="IPR004846">
    <property type="entry name" value="T2SS/T3SS_dom"/>
</dbReference>
<keyword evidence="4" id="KW-1134">Transmembrane beta strand</keyword>
<dbReference type="InterPro" id="IPR049371">
    <property type="entry name" value="GspD-like_N0"/>
</dbReference>
<gene>
    <name evidence="16" type="ORF">SAMN04488557_1293</name>
</gene>
<evidence type="ECO:0000313" key="16">
    <source>
        <dbReference type="EMBL" id="SFV29622.1"/>
    </source>
</evidence>
<protein>
    <submittedName>
        <fullName evidence="16">Type II secretion system protein D (GspD)</fullName>
    </submittedName>
</protein>
<keyword evidence="7" id="KW-0653">Protein transport</keyword>
<keyword evidence="6 12" id="KW-0732">Signal</keyword>
<reference evidence="17" key="1">
    <citation type="submission" date="2016-10" db="EMBL/GenBank/DDBJ databases">
        <authorList>
            <person name="Varghese N."/>
            <person name="Submissions S."/>
        </authorList>
    </citation>
    <scope>NUCLEOTIDE SEQUENCE [LARGE SCALE GENOMIC DNA]</scope>
    <source>
        <strain evidence="17">DSM 1565</strain>
    </source>
</reference>
<feature type="chain" id="PRO_5011567867" evidence="12">
    <location>
        <begin position="26"/>
        <end position="743"/>
    </location>
</feature>
<dbReference type="InterPro" id="IPR038591">
    <property type="entry name" value="NolW-like_sf"/>
</dbReference>
<evidence type="ECO:0000313" key="17">
    <source>
        <dbReference type="Proteomes" id="UP000199423"/>
    </source>
</evidence>
<keyword evidence="3 10" id="KW-0813">Transport</keyword>
<feature type="region of interest" description="Disordered" evidence="11">
    <location>
        <begin position="31"/>
        <end position="88"/>
    </location>
</feature>
<evidence type="ECO:0000256" key="7">
    <source>
        <dbReference type="ARBA" id="ARBA00022927"/>
    </source>
</evidence>
<dbReference type="Pfam" id="PF00263">
    <property type="entry name" value="Secretin"/>
    <property type="match status" value="1"/>
</dbReference>
<evidence type="ECO:0000256" key="1">
    <source>
        <dbReference type="ARBA" id="ARBA00004442"/>
    </source>
</evidence>
<dbReference type="InterPro" id="IPR050810">
    <property type="entry name" value="Bact_Secretion_Sys_Channel"/>
</dbReference>
<keyword evidence="9" id="KW-0998">Cell outer membrane</keyword>
<dbReference type="InterPro" id="IPR001775">
    <property type="entry name" value="GspD/PilQ"/>
</dbReference>
<dbReference type="Proteomes" id="UP000199423">
    <property type="component" value="Unassembled WGS sequence"/>
</dbReference>
<feature type="domain" description="Type II/III secretion system secretin-like" evidence="13">
    <location>
        <begin position="541"/>
        <end position="706"/>
    </location>
</feature>
<feature type="region of interest" description="Disordered" evidence="11">
    <location>
        <begin position="352"/>
        <end position="405"/>
    </location>
</feature>
<evidence type="ECO:0000256" key="11">
    <source>
        <dbReference type="SAM" id="MobiDB-lite"/>
    </source>
</evidence>
<dbReference type="OrthoDB" id="9775455at2"/>
<sequence length="743" mass="78785">MICRARSFLASLVCAVLAACSSPGAVPSLGPPDMIDQLSNADLSANGGRPTRQQSAERSNVDGYAEKYPGTDTVAKPRQTSHGVTQGRNGFELNFNDAELSDLAKVILKDTLSIPYAYDPAVQGRVTLSTGGAVSREELLSILESTLAMYHGSLIVEGSLYRIVPMTEGNLKAVSSFDYARERESVGPGFGVTIMPLKFVSSATMMRMLESVSARQDGLGVSVDKNLLIIRGTGRERESLLQLASTFDVDWMRGQSAGIYVLKNAAPDDVIKELQQVFQSEGQGKGLVLFQPIVRLNAILVLAQKSKFLDEIESWVARLDRAGGEGEDFYVYRVENGRAKDLAALLMEAFTGSSGGGGGRQAEETQVAPTEIATSMSSQSRGGSSGSNNIGGEREGRASSDKRADANAIASAVTSSLAADTMGISGAGGGRSRGAGVRVTPDERNNKLLIKASGADLRKILSILRRIDQPPLQVLINATLAEVTLNDNLKYGVQFFLQKNGGKGGGLGFTNGSQIEISPSAPGLNFIVGNIASNPRVVLDALATETAVRVVSSPSVVVLHNQTATLQVGDEVPITTRQATSVINPDSPVVNEITFKNTGVILKVTPRINSNGLVTMEIGQEISAVTGATNSETLTPTISQRRISSTIAVQSGQMVVLGGLISEQVDREKKRVPVVSKIPYLGDLIGNTTNGRSRAELVVFLRPTVIHDPQDASNVAEAVRGGMQSMAPRAAAWDNQSDNRKLK</sequence>
<dbReference type="Gene3D" id="3.30.1370.120">
    <property type="match status" value="3"/>
</dbReference>
<evidence type="ECO:0000256" key="10">
    <source>
        <dbReference type="RuleBase" id="RU004004"/>
    </source>
</evidence>
<dbReference type="AlphaFoldDB" id="A0A1I7N4N5"/>
<keyword evidence="5" id="KW-0812">Transmembrane</keyword>
<evidence type="ECO:0000256" key="5">
    <source>
        <dbReference type="ARBA" id="ARBA00022692"/>
    </source>
</evidence>
<comment type="similarity">
    <text evidence="2">Belongs to the bacterial secretin family. GSP D subfamily.</text>
</comment>
<dbReference type="Pfam" id="PF03958">
    <property type="entry name" value="Secretin_N"/>
    <property type="match status" value="1"/>
</dbReference>
<evidence type="ECO:0000256" key="12">
    <source>
        <dbReference type="SAM" id="SignalP"/>
    </source>
</evidence>
<evidence type="ECO:0000259" key="13">
    <source>
        <dbReference type="Pfam" id="PF00263"/>
    </source>
</evidence>
<feature type="compositionally biased region" description="Polar residues" evidence="11">
    <location>
        <begin position="78"/>
        <end position="88"/>
    </location>
</feature>
<feature type="domain" description="GspD-like N0" evidence="15">
    <location>
        <begin position="93"/>
        <end position="163"/>
    </location>
</feature>
<dbReference type="STRING" id="51670.SAMN04488557_1293"/>
<dbReference type="GO" id="GO:0015627">
    <property type="term" value="C:type II protein secretion system complex"/>
    <property type="evidence" value="ECO:0007669"/>
    <property type="project" value="InterPro"/>
</dbReference>
<comment type="subcellular location">
    <subcellularLocation>
        <location evidence="1 10">Cell outer membrane</location>
    </subcellularLocation>
</comment>